<dbReference type="AlphaFoldDB" id="A0AAD2D9T4"/>
<keyword evidence="2" id="KW-1185">Reference proteome</keyword>
<reference evidence="1" key="1">
    <citation type="submission" date="2023-07" db="EMBL/GenBank/DDBJ databases">
        <authorList>
            <consortium name="AG Swart"/>
            <person name="Singh M."/>
            <person name="Singh A."/>
            <person name="Seah K."/>
            <person name="Emmerich C."/>
        </authorList>
    </citation>
    <scope>NUCLEOTIDE SEQUENCE</scope>
    <source>
        <strain evidence="1">DP1</strain>
    </source>
</reference>
<organism evidence="1 2">
    <name type="scientific">Euplotes crassus</name>
    <dbReference type="NCBI Taxonomy" id="5936"/>
    <lineage>
        <taxon>Eukaryota</taxon>
        <taxon>Sar</taxon>
        <taxon>Alveolata</taxon>
        <taxon>Ciliophora</taxon>
        <taxon>Intramacronucleata</taxon>
        <taxon>Spirotrichea</taxon>
        <taxon>Hypotrichia</taxon>
        <taxon>Euplotida</taxon>
        <taxon>Euplotidae</taxon>
        <taxon>Moneuplotes</taxon>
    </lineage>
</organism>
<gene>
    <name evidence="1" type="ORF">ECRASSUSDP1_LOCUS26278</name>
</gene>
<dbReference type="EMBL" id="CAMPGE010027086">
    <property type="protein sequence ID" value="CAI2384743.1"/>
    <property type="molecule type" value="Genomic_DNA"/>
</dbReference>
<evidence type="ECO:0000313" key="2">
    <source>
        <dbReference type="Proteomes" id="UP001295684"/>
    </source>
</evidence>
<proteinExistence type="predicted"/>
<name>A0AAD2D9T4_EUPCR</name>
<protein>
    <submittedName>
        <fullName evidence="1">Uncharacterized protein</fullName>
    </submittedName>
</protein>
<comment type="caution">
    <text evidence="1">The sequence shown here is derived from an EMBL/GenBank/DDBJ whole genome shotgun (WGS) entry which is preliminary data.</text>
</comment>
<evidence type="ECO:0000313" key="1">
    <source>
        <dbReference type="EMBL" id="CAI2384743.1"/>
    </source>
</evidence>
<accession>A0AAD2D9T4</accession>
<sequence length="130" mass="15467">MKKDYILKVLFPRMKLQGDLERDEYAEMRVLEKFRKSVDKLEKFNEVLKPKVRFKLQKKQKKNLLNTKRLAKQMKPFSKSMATLPKINSRTETKIPNLKLGNKAEILKCLDELTKPIRSRTGRYMKYSST</sequence>
<dbReference type="Proteomes" id="UP001295684">
    <property type="component" value="Unassembled WGS sequence"/>
</dbReference>